<dbReference type="EMBL" id="JAUKUD010000005">
    <property type="protein sequence ID" value="KAK0743962.1"/>
    <property type="molecule type" value="Genomic_DNA"/>
</dbReference>
<dbReference type="PANTHER" id="PTHR42791:SF2">
    <property type="entry name" value="N-ACETYLTRANSFERASE DOMAIN-CONTAINING PROTEIN"/>
    <property type="match status" value="1"/>
</dbReference>
<dbReference type="PANTHER" id="PTHR42791">
    <property type="entry name" value="GNAT FAMILY ACETYLTRANSFERASE"/>
    <property type="match status" value="1"/>
</dbReference>
<evidence type="ECO:0000313" key="2">
    <source>
        <dbReference type="Proteomes" id="UP001172155"/>
    </source>
</evidence>
<dbReference type="SUPFAM" id="SSF55729">
    <property type="entry name" value="Acyl-CoA N-acyltransferases (Nat)"/>
    <property type="match status" value="1"/>
</dbReference>
<dbReference type="InterPro" id="IPR052523">
    <property type="entry name" value="Trichothecene_AcTrans"/>
</dbReference>
<sequence length="263" mass="30239">MRVPRLGRPKDLDGVTDVIIEAMPDDPQWDYRFPKRCEFPEDHRKYTKMLLQCFLDPKFDDWVVMVVEDKQEPRAKEQDPRIVSFGVFDVSYKNKRKVGTGYKTQDRMYRALLLVSATLGGASRKDVNREHFDAFRDEQIKAYERNFRGIGPDQIHLQILATLPSFRGRGHASSICQWAMDLVFSESESLQDVSVMASPMGFDLYKHLKFTEMETFDVHIPGEEERLTLRAMIYRPKTISEASDVKKGVNVIGRNSGPGRVGG</sequence>
<organism evidence="1 2">
    <name type="scientific">Schizothecium vesticola</name>
    <dbReference type="NCBI Taxonomy" id="314040"/>
    <lineage>
        <taxon>Eukaryota</taxon>
        <taxon>Fungi</taxon>
        <taxon>Dikarya</taxon>
        <taxon>Ascomycota</taxon>
        <taxon>Pezizomycotina</taxon>
        <taxon>Sordariomycetes</taxon>
        <taxon>Sordariomycetidae</taxon>
        <taxon>Sordariales</taxon>
        <taxon>Schizotheciaceae</taxon>
        <taxon>Schizothecium</taxon>
    </lineage>
</organism>
<evidence type="ECO:0000313" key="1">
    <source>
        <dbReference type="EMBL" id="KAK0743962.1"/>
    </source>
</evidence>
<dbReference type="CDD" id="cd04301">
    <property type="entry name" value="NAT_SF"/>
    <property type="match status" value="1"/>
</dbReference>
<name>A0AA40ER81_9PEZI</name>
<dbReference type="Proteomes" id="UP001172155">
    <property type="component" value="Unassembled WGS sequence"/>
</dbReference>
<dbReference type="AlphaFoldDB" id="A0AA40ER81"/>
<accession>A0AA40ER81</accession>
<keyword evidence="2" id="KW-1185">Reference proteome</keyword>
<reference evidence="1" key="1">
    <citation type="submission" date="2023-06" db="EMBL/GenBank/DDBJ databases">
        <title>Genome-scale phylogeny and comparative genomics of the fungal order Sordariales.</title>
        <authorList>
            <consortium name="Lawrence Berkeley National Laboratory"/>
            <person name="Hensen N."/>
            <person name="Bonometti L."/>
            <person name="Westerberg I."/>
            <person name="Brannstrom I.O."/>
            <person name="Guillou S."/>
            <person name="Cros-Aarteil S."/>
            <person name="Calhoun S."/>
            <person name="Haridas S."/>
            <person name="Kuo A."/>
            <person name="Mondo S."/>
            <person name="Pangilinan J."/>
            <person name="Riley R."/>
            <person name="LaButti K."/>
            <person name="Andreopoulos B."/>
            <person name="Lipzen A."/>
            <person name="Chen C."/>
            <person name="Yanf M."/>
            <person name="Daum C."/>
            <person name="Ng V."/>
            <person name="Clum A."/>
            <person name="Steindorff A."/>
            <person name="Ohm R."/>
            <person name="Martin F."/>
            <person name="Silar P."/>
            <person name="Natvig D."/>
            <person name="Lalanne C."/>
            <person name="Gautier V."/>
            <person name="Ament-velasquez S.L."/>
            <person name="Kruys A."/>
            <person name="Hutchinson M.I."/>
            <person name="Powell A.J."/>
            <person name="Barry K."/>
            <person name="Miller A.N."/>
            <person name="Grigoriev I.V."/>
            <person name="Debuchy R."/>
            <person name="Gladieux P."/>
            <person name="Thoren M.H."/>
            <person name="Johannesson H."/>
        </authorList>
    </citation>
    <scope>NUCLEOTIDE SEQUENCE</scope>
    <source>
        <strain evidence="1">SMH3187-1</strain>
    </source>
</reference>
<dbReference type="InterPro" id="IPR016181">
    <property type="entry name" value="Acyl_CoA_acyltransferase"/>
</dbReference>
<dbReference type="Gene3D" id="3.40.630.30">
    <property type="match status" value="1"/>
</dbReference>
<proteinExistence type="predicted"/>
<comment type="caution">
    <text evidence="1">The sequence shown here is derived from an EMBL/GenBank/DDBJ whole genome shotgun (WGS) entry which is preliminary data.</text>
</comment>
<gene>
    <name evidence="1" type="ORF">B0T18DRAFT_329141</name>
</gene>
<evidence type="ECO:0008006" key="3">
    <source>
        <dbReference type="Google" id="ProtNLM"/>
    </source>
</evidence>
<protein>
    <recommendedName>
        <fullName evidence="3">N-acetyltransferase domain-containing protein</fullName>
    </recommendedName>
</protein>